<dbReference type="EMBL" id="CAXITT010000338">
    <property type="protein sequence ID" value="CAL1539366.1"/>
    <property type="molecule type" value="Genomic_DNA"/>
</dbReference>
<feature type="compositionally biased region" description="Low complexity" evidence="1">
    <location>
        <begin position="696"/>
        <end position="707"/>
    </location>
</feature>
<dbReference type="SUPFAM" id="SSF63748">
    <property type="entry name" value="Tudor/PWWP/MBT"/>
    <property type="match status" value="4"/>
</dbReference>
<protein>
    <recommendedName>
        <fullName evidence="2">Tudor domain-containing protein</fullName>
    </recommendedName>
</protein>
<dbReference type="PANTHER" id="PTHR16442:SF1">
    <property type="entry name" value="RING FINGER PROTEIN 17"/>
    <property type="match status" value="1"/>
</dbReference>
<proteinExistence type="predicted"/>
<feature type="domain" description="Tudor" evidence="2">
    <location>
        <begin position="1058"/>
        <end position="1116"/>
    </location>
</feature>
<keyword evidence="4" id="KW-1185">Reference proteome</keyword>
<feature type="compositionally biased region" description="Polar residues" evidence="1">
    <location>
        <begin position="598"/>
        <end position="624"/>
    </location>
</feature>
<organism evidence="3 4">
    <name type="scientific">Lymnaea stagnalis</name>
    <name type="common">Great pond snail</name>
    <name type="synonym">Helix stagnalis</name>
    <dbReference type="NCBI Taxonomy" id="6523"/>
    <lineage>
        <taxon>Eukaryota</taxon>
        <taxon>Metazoa</taxon>
        <taxon>Spiralia</taxon>
        <taxon>Lophotrochozoa</taxon>
        <taxon>Mollusca</taxon>
        <taxon>Gastropoda</taxon>
        <taxon>Heterobranchia</taxon>
        <taxon>Euthyneura</taxon>
        <taxon>Panpulmonata</taxon>
        <taxon>Hygrophila</taxon>
        <taxon>Lymnaeoidea</taxon>
        <taxon>Lymnaeidae</taxon>
        <taxon>Lymnaea</taxon>
    </lineage>
</organism>
<feature type="domain" description="Tudor" evidence="2">
    <location>
        <begin position="403"/>
        <end position="461"/>
    </location>
</feature>
<reference evidence="3 4" key="1">
    <citation type="submission" date="2024-04" db="EMBL/GenBank/DDBJ databases">
        <authorList>
            <consortium name="Genoscope - CEA"/>
            <person name="William W."/>
        </authorList>
    </citation>
    <scope>NUCLEOTIDE SEQUENCE [LARGE SCALE GENOMIC DNA]</scope>
</reference>
<dbReference type="SMART" id="SM00333">
    <property type="entry name" value="TUDOR"/>
    <property type="match status" value="4"/>
</dbReference>
<feature type="domain" description="Tudor" evidence="2">
    <location>
        <begin position="173"/>
        <end position="240"/>
    </location>
</feature>
<feature type="region of interest" description="Disordered" evidence="1">
    <location>
        <begin position="571"/>
        <end position="707"/>
    </location>
</feature>
<feature type="non-terminal residue" evidence="3">
    <location>
        <position position="1"/>
    </location>
</feature>
<feature type="compositionally biased region" description="Basic and acidic residues" evidence="1">
    <location>
        <begin position="681"/>
        <end position="693"/>
    </location>
</feature>
<dbReference type="Gene3D" id="2.40.50.90">
    <property type="match status" value="4"/>
</dbReference>
<evidence type="ECO:0000313" key="4">
    <source>
        <dbReference type="Proteomes" id="UP001497497"/>
    </source>
</evidence>
<evidence type="ECO:0000259" key="2">
    <source>
        <dbReference type="PROSITE" id="PS50304"/>
    </source>
</evidence>
<dbReference type="Pfam" id="PF00567">
    <property type="entry name" value="TUDOR"/>
    <property type="match status" value="4"/>
</dbReference>
<feature type="domain" description="Tudor" evidence="2">
    <location>
        <begin position="757"/>
        <end position="815"/>
    </location>
</feature>
<sequence length="1177" mass="132425">NDVLESESIHWEETNSSDLIQAISSYGGFTGKVQQKIGFKTVEEAPEELDNDDIVSVGSAASVSSFQSNGEVSVCSDISSAPDIPSAPDSAGEDVLIEGDIDTTSDKGKKQFKEPIDKLIVKGPQQHVMVTHIRSPNDFYVQLTSNKHKLTTLSHNINTWCRKKASVKHTPLVVEKHMYVLACYSVDKLWYRAQVLDVEMPSGQKGDEGLKVRVHYIDYGNEELVAVKELRAMEKRFAIYPVFAVRCSLINFAPYADDKPWSLEAIQEFLQMTQHKVFLLSTFAKQGELHEVDLVTMPTENVQDDGFVSLRDVMIFLELGRFRTYSDAAKNIPLPPSYQKVDFIKPTALKSNKSVDVIVTSVTSPWDFFVVTTGIEQDYYLTMLEHMQQMYGEDTSNIYSLFYPREGMVCSVKGENGKWYRGKVLGIAQVKQVTVKYVDTGLIEVVHIDRLKKLHSDFLKLPAQAINCKLADVHPIGSSERIWSSEAEIWFQNMLTGTELCVKVIRCGDLPEVVLWLDKRNNVQKSSLSVNYKLVEMSFAQSTGSASTAAAQDALVDSSWAGELKDENALRKWESSSQSNGAISHPAHPTLQLGLKTSDFSSLSNRTRGRKPQSSNPAETTPHNKISCANALPSTQRPKRGKGIEMNLEPKKSKEFIRKPPGHQKSRQAQSSSPEEATGNHTEKEKIQREIHRAMSSSEEPSSSDSPSSVYIEVLVINYKSPSDFFIRIQDKEPQLEELMADMQSIYSGLQNQAPHQWQVNDYCAARYSVDKLWYRCIIKKKIANEYEVEMVDFGYSDKVKESELQILKQDLGTRLECSAVRCHLADLIPAGSLDVTKWSCTAVEFMASQIKDKKLYIKQEGDLTDMGLPIDIIVEEVIPETAFDPAIRTYHSLRQNILKEGLAMPAKKSTNTTKDTDKDAGSFQKLIFEKSRGEFESSIKPSASPKTEVDNSCLAVSGREEFDNSELPDLNETLKPLSFASDSEDISEYVPSATIVPQVPTLEVGSELLVIPTYVTADCDIYCQPELWVQQAVSLAENLLKLYGVWEPQLTKQPVTTWKIGDFCVSPFEDDLQWYRATITNIDKDSAQVFYFDFGNSAWVNLCDLRLMHPLLNNVHILSYKFGLHDIKLFPSSLWEPAVVRQISQQLLSFECFVKVKEVNVKENLILVNLFIESCF</sequence>
<dbReference type="PROSITE" id="PS50304">
    <property type="entry name" value="TUDOR"/>
    <property type="match status" value="4"/>
</dbReference>
<dbReference type="Gene3D" id="2.30.30.140">
    <property type="match status" value="4"/>
</dbReference>
<feature type="compositionally biased region" description="Basic and acidic residues" evidence="1">
    <location>
        <begin position="648"/>
        <end position="658"/>
    </location>
</feature>
<dbReference type="Proteomes" id="UP001497497">
    <property type="component" value="Unassembled WGS sequence"/>
</dbReference>
<dbReference type="InterPro" id="IPR002999">
    <property type="entry name" value="Tudor"/>
</dbReference>
<evidence type="ECO:0000256" key="1">
    <source>
        <dbReference type="SAM" id="MobiDB-lite"/>
    </source>
</evidence>
<gene>
    <name evidence="3" type="ORF">GSLYS_00013185001</name>
</gene>
<dbReference type="InterPro" id="IPR035437">
    <property type="entry name" value="SNase_OB-fold_sf"/>
</dbReference>
<dbReference type="PANTHER" id="PTHR16442">
    <property type="entry name" value="RING FINGER PROTEIN 17"/>
    <property type="match status" value="1"/>
</dbReference>
<evidence type="ECO:0000313" key="3">
    <source>
        <dbReference type="EMBL" id="CAL1539366.1"/>
    </source>
</evidence>
<name>A0AAV2HYX2_LYMST</name>
<accession>A0AAV2HYX2</accession>
<comment type="caution">
    <text evidence="3">The sequence shown here is derived from an EMBL/GenBank/DDBJ whole genome shotgun (WGS) entry which is preliminary data.</text>
</comment>
<dbReference type="FunFam" id="2.30.30.140:FF:000018">
    <property type="entry name" value="Serine/threonine-protein kinase 31"/>
    <property type="match status" value="1"/>
</dbReference>
<dbReference type="AlphaFoldDB" id="A0AAV2HYX2"/>